<evidence type="ECO:0000256" key="5">
    <source>
        <dbReference type="ARBA" id="ARBA00022975"/>
    </source>
</evidence>
<evidence type="ECO:0000256" key="1">
    <source>
        <dbReference type="ARBA" id="ARBA00004889"/>
    </source>
</evidence>
<accession>A0A840QLA2</accession>
<proteinExistence type="inferred from homology"/>
<keyword evidence="6" id="KW-0460">Magnesium</keyword>
<comment type="pathway">
    <text evidence="1 6">Pyrimidine metabolism; UMP biosynthesis via de novo pathway; UMP from orotate: step 1/2.</text>
</comment>
<keyword evidence="5 6" id="KW-0665">Pyrimidine biosynthesis</keyword>
<dbReference type="GO" id="GO:0004588">
    <property type="term" value="F:orotate phosphoribosyltransferase activity"/>
    <property type="evidence" value="ECO:0007669"/>
    <property type="project" value="UniProtKB-UniRule"/>
</dbReference>
<dbReference type="CDD" id="cd06223">
    <property type="entry name" value="PRTases_typeI"/>
    <property type="match status" value="1"/>
</dbReference>
<dbReference type="Gene3D" id="3.40.50.2020">
    <property type="match status" value="1"/>
</dbReference>
<gene>
    <name evidence="6" type="primary">pyrE</name>
    <name evidence="8" type="ORF">HNQ41_000281</name>
</gene>
<reference evidence="8 9" key="1">
    <citation type="submission" date="2020-08" db="EMBL/GenBank/DDBJ databases">
        <title>Genomic Encyclopedia of Type Strains, Phase IV (KMG-IV): sequencing the most valuable type-strain genomes for metagenomic binning, comparative biology and taxonomic classification.</title>
        <authorList>
            <person name="Goeker M."/>
        </authorList>
    </citation>
    <scope>NUCLEOTIDE SEQUENCE [LARGE SCALE GENOMIC DNA]</scope>
    <source>
        <strain evidence="8 9">DSM 24696</strain>
    </source>
</reference>
<feature type="binding site" evidence="6">
    <location>
        <position position="100"/>
    </location>
    <ligand>
        <name>5-phospho-alpha-D-ribose 1-diphosphate</name>
        <dbReference type="ChEBI" id="CHEBI:58017"/>
        <note>ligand shared between dimeric partners</note>
    </ligand>
</feature>
<dbReference type="GO" id="GO:0000287">
    <property type="term" value="F:magnesium ion binding"/>
    <property type="evidence" value="ECO:0007669"/>
    <property type="project" value="UniProtKB-UniRule"/>
</dbReference>
<dbReference type="RefSeq" id="WP_184662615.1">
    <property type="nucleotide sequence ID" value="NZ_JACHHB010000001.1"/>
</dbReference>
<feature type="binding site" description="in other chain" evidence="6">
    <location>
        <begin position="122"/>
        <end position="130"/>
    </location>
    <ligand>
        <name>5-phospho-alpha-D-ribose 1-diphosphate</name>
        <dbReference type="ChEBI" id="CHEBI:58017"/>
        <note>ligand shared between dimeric partners</note>
    </ligand>
</feature>
<evidence type="ECO:0000313" key="9">
    <source>
        <dbReference type="Proteomes" id="UP000551878"/>
    </source>
</evidence>
<dbReference type="InterPro" id="IPR004467">
    <property type="entry name" value="Or_phspho_trans_dom"/>
</dbReference>
<comment type="similarity">
    <text evidence="6">Belongs to the purine/pyrimidine phosphoribosyltransferase family. PyrE subfamily.</text>
</comment>
<dbReference type="Proteomes" id="UP000551878">
    <property type="component" value="Unassembled WGS sequence"/>
</dbReference>
<keyword evidence="9" id="KW-1185">Reference proteome</keyword>
<evidence type="ECO:0000313" key="8">
    <source>
        <dbReference type="EMBL" id="MBB5172141.1"/>
    </source>
</evidence>
<name>A0A840QLA2_9BACI</name>
<dbReference type="NCBIfam" id="TIGR00336">
    <property type="entry name" value="pyrE"/>
    <property type="match status" value="1"/>
</dbReference>
<dbReference type="PANTHER" id="PTHR19278:SF9">
    <property type="entry name" value="URIDINE 5'-MONOPHOSPHATE SYNTHASE"/>
    <property type="match status" value="1"/>
</dbReference>
<comment type="catalytic activity">
    <reaction evidence="6">
        <text>orotidine 5'-phosphate + diphosphate = orotate + 5-phospho-alpha-D-ribose 1-diphosphate</text>
        <dbReference type="Rhea" id="RHEA:10380"/>
        <dbReference type="ChEBI" id="CHEBI:30839"/>
        <dbReference type="ChEBI" id="CHEBI:33019"/>
        <dbReference type="ChEBI" id="CHEBI:57538"/>
        <dbReference type="ChEBI" id="CHEBI:58017"/>
        <dbReference type="EC" id="2.4.2.10"/>
    </reaction>
</comment>
<keyword evidence="3 6" id="KW-0328">Glycosyltransferase</keyword>
<comment type="subunit">
    <text evidence="6">Homodimer.</text>
</comment>
<evidence type="ECO:0000256" key="2">
    <source>
        <dbReference type="ARBA" id="ARBA00011971"/>
    </source>
</evidence>
<feature type="domain" description="Phosphoribosyltransferase" evidence="7">
    <location>
        <begin position="48"/>
        <end position="144"/>
    </location>
</feature>
<comment type="caution">
    <text evidence="6">Lacks conserved residue(s) required for the propagation of feature annotation.</text>
</comment>
<evidence type="ECO:0000256" key="3">
    <source>
        <dbReference type="ARBA" id="ARBA00022676"/>
    </source>
</evidence>
<dbReference type="InterPro" id="IPR000836">
    <property type="entry name" value="PRTase_dom"/>
</dbReference>
<comment type="function">
    <text evidence="6">Catalyzes the transfer of a ribosyl phosphate group from 5-phosphoribose 1-diphosphate to orotate, leading to the formation of orotidine monophosphate (OMP).</text>
</comment>
<dbReference type="HAMAP" id="MF_01208">
    <property type="entry name" value="PyrE"/>
    <property type="match status" value="1"/>
</dbReference>
<evidence type="ECO:0000259" key="7">
    <source>
        <dbReference type="Pfam" id="PF00156"/>
    </source>
</evidence>
<dbReference type="AlphaFoldDB" id="A0A840QLA2"/>
<dbReference type="EC" id="2.4.2.10" evidence="2 6"/>
<feature type="binding site" evidence="6">
    <location>
        <position position="102"/>
    </location>
    <ligand>
        <name>5-phospho-alpha-D-ribose 1-diphosphate</name>
        <dbReference type="ChEBI" id="CHEBI:58017"/>
        <note>ligand shared between dimeric partners</note>
    </ligand>
</feature>
<feature type="binding site" evidence="6">
    <location>
        <position position="96"/>
    </location>
    <ligand>
        <name>5-phospho-alpha-D-ribose 1-diphosphate</name>
        <dbReference type="ChEBI" id="CHEBI:58017"/>
        <note>ligand shared between dimeric partners</note>
    </ligand>
</feature>
<evidence type="ECO:0000256" key="4">
    <source>
        <dbReference type="ARBA" id="ARBA00022679"/>
    </source>
</evidence>
<dbReference type="EMBL" id="JACHHB010000001">
    <property type="protein sequence ID" value="MBB5172141.1"/>
    <property type="molecule type" value="Genomic_DNA"/>
</dbReference>
<dbReference type="Pfam" id="PF00156">
    <property type="entry name" value="Pribosyltran"/>
    <property type="match status" value="1"/>
</dbReference>
<evidence type="ECO:0000256" key="6">
    <source>
        <dbReference type="HAMAP-Rule" id="MF_01208"/>
    </source>
</evidence>
<dbReference type="GO" id="GO:0019856">
    <property type="term" value="P:pyrimidine nucleobase biosynthetic process"/>
    <property type="evidence" value="ECO:0007669"/>
    <property type="project" value="TreeGrafter"/>
</dbReference>
<dbReference type="UniPathway" id="UPA00070">
    <property type="reaction ID" value="UER00119"/>
</dbReference>
<dbReference type="PANTHER" id="PTHR19278">
    <property type="entry name" value="OROTATE PHOSPHORIBOSYLTRANSFERASE"/>
    <property type="match status" value="1"/>
</dbReference>
<dbReference type="SUPFAM" id="SSF53271">
    <property type="entry name" value="PRTase-like"/>
    <property type="match status" value="1"/>
</dbReference>
<sequence length="212" mass="23412">MKDILAESLLDIEAVTLSPNEPFTWSSGLKSPIYCDNRLTLAYPELRKKIAKTMAKEMDNEVGKDYIDVVVGTATAGIPHAAWVSDQLEKPLAYVRSSAKAHGKGKRIEGKVASGDRVVVVEDLLSTGGSALDAVEELRSQGAIVQGVYAIFSYQLAVAGEAFEEKKVRYTVLSDYQSLIEVAKNRGDLNEQDVTALKEWREDPSMWSKKWE</sequence>
<dbReference type="GO" id="GO:0044205">
    <property type="term" value="P:'de novo' UMP biosynthetic process"/>
    <property type="evidence" value="ECO:0007669"/>
    <property type="project" value="UniProtKB-UniRule"/>
</dbReference>
<dbReference type="InterPro" id="IPR023031">
    <property type="entry name" value="OPRT"/>
</dbReference>
<comment type="caution">
    <text evidence="8">The sequence shown here is derived from an EMBL/GenBank/DDBJ whole genome shotgun (WGS) entry which is preliminary data.</text>
</comment>
<keyword evidence="4 6" id="KW-0808">Transferase</keyword>
<organism evidence="8 9">
    <name type="scientific">Texcoconibacillus texcoconensis</name>
    <dbReference type="NCBI Taxonomy" id="1095777"/>
    <lineage>
        <taxon>Bacteria</taxon>
        <taxon>Bacillati</taxon>
        <taxon>Bacillota</taxon>
        <taxon>Bacilli</taxon>
        <taxon>Bacillales</taxon>
        <taxon>Bacillaceae</taxon>
        <taxon>Texcoconibacillus</taxon>
    </lineage>
</organism>
<comment type="cofactor">
    <cofactor evidence="6">
        <name>Mg(2+)</name>
        <dbReference type="ChEBI" id="CHEBI:18420"/>
    </cofactor>
</comment>
<protein>
    <recommendedName>
        <fullName evidence="2 6">Orotate phosphoribosyltransferase</fullName>
        <shortName evidence="6">OPRT</shortName>
        <shortName evidence="6">OPRTase</shortName>
        <ecNumber evidence="2 6">2.4.2.10</ecNumber>
    </recommendedName>
</protein>
<feature type="binding site" evidence="6">
    <location>
        <position position="126"/>
    </location>
    <ligand>
        <name>orotate</name>
        <dbReference type="ChEBI" id="CHEBI:30839"/>
    </ligand>
</feature>
<dbReference type="InterPro" id="IPR029057">
    <property type="entry name" value="PRTase-like"/>
</dbReference>